<reference evidence="2" key="1">
    <citation type="journal article" date="2022" name="Int. J. Mol. Sci.">
        <title>Draft Genome of Tanacetum Coccineum: Genomic Comparison of Closely Related Tanacetum-Family Plants.</title>
        <authorList>
            <person name="Yamashiro T."/>
            <person name="Shiraishi A."/>
            <person name="Nakayama K."/>
            <person name="Satake H."/>
        </authorList>
    </citation>
    <scope>NUCLEOTIDE SEQUENCE</scope>
</reference>
<feature type="compositionally biased region" description="Basic residues" evidence="1">
    <location>
        <begin position="30"/>
        <end position="51"/>
    </location>
</feature>
<feature type="region of interest" description="Disordered" evidence="1">
    <location>
        <begin position="1"/>
        <end position="51"/>
    </location>
</feature>
<keyword evidence="3" id="KW-1185">Reference proteome</keyword>
<proteinExistence type="predicted"/>
<dbReference type="EMBL" id="BQNB010015091">
    <property type="protein sequence ID" value="GJT35922.1"/>
    <property type="molecule type" value="Genomic_DNA"/>
</dbReference>
<evidence type="ECO:0000256" key="1">
    <source>
        <dbReference type="SAM" id="MobiDB-lite"/>
    </source>
</evidence>
<sequence length="282" mass="31896">MEMEEASDSTQMDLDNPDLELDVEKNADKRAKRKTACSKRKAPTKKKLKTHMGKNKIKVVENSLIYSINLHPRLGVRKSRKPINVDSLEDLFNDDEIVKDMEYELEKTSDKLIQTWNGKSRVSKTIVSSVAGIISAFRKTDVESLSILRNWIYDAHAPLRGEVRKREFIGILSELSYGKSVFYNVEKIDNPADLRDSKKSDVILALNKSEVTTIVEKTIDSRKEDTTSDGDEEVLEKKEVIGCWLWIVELDMCEFGEKEETKVVQNANLSGGSCASTFGNGQ</sequence>
<accession>A0ABQ5DAC4</accession>
<evidence type="ECO:0000313" key="3">
    <source>
        <dbReference type="Proteomes" id="UP001151760"/>
    </source>
</evidence>
<evidence type="ECO:0000313" key="2">
    <source>
        <dbReference type="EMBL" id="GJT35922.1"/>
    </source>
</evidence>
<comment type="caution">
    <text evidence="2">The sequence shown here is derived from an EMBL/GenBank/DDBJ whole genome shotgun (WGS) entry which is preliminary data.</text>
</comment>
<name>A0ABQ5DAC4_9ASTR</name>
<reference evidence="2" key="2">
    <citation type="submission" date="2022-01" db="EMBL/GenBank/DDBJ databases">
        <authorList>
            <person name="Yamashiro T."/>
            <person name="Shiraishi A."/>
            <person name="Satake H."/>
            <person name="Nakayama K."/>
        </authorList>
    </citation>
    <scope>NUCLEOTIDE SEQUENCE</scope>
</reference>
<organism evidence="2 3">
    <name type="scientific">Tanacetum coccineum</name>
    <dbReference type="NCBI Taxonomy" id="301880"/>
    <lineage>
        <taxon>Eukaryota</taxon>
        <taxon>Viridiplantae</taxon>
        <taxon>Streptophyta</taxon>
        <taxon>Embryophyta</taxon>
        <taxon>Tracheophyta</taxon>
        <taxon>Spermatophyta</taxon>
        <taxon>Magnoliopsida</taxon>
        <taxon>eudicotyledons</taxon>
        <taxon>Gunneridae</taxon>
        <taxon>Pentapetalae</taxon>
        <taxon>asterids</taxon>
        <taxon>campanulids</taxon>
        <taxon>Asterales</taxon>
        <taxon>Asteraceae</taxon>
        <taxon>Asteroideae</taxon>
        <taxon>Anthemideae</taxon>
        <taxon>Anthemidinae</taxon>
        <taxon>Tanacetum</taxon>
    </lineage>
</organism>
<protein>
    <submittedName>
        <fullName evidence="2">Uncharacterized protein</fullName>
    </submittedName>
</protein>
<dbReference type="Proteomes" id="UP001151760">
    <property type="component" value="Unassembled WGS sequence"/>
</dbReference>
<gene>
    <name evidence="2" type="ORF">Tco_0926341</name>
</gene>